<feature type="region of interest" description="Disordered" evidence="4">
    <location>
        <begin position="104"/>
        <end position="128"/>
    </location>
</feature>
<gene>
    <name evidence="5" type="ORF">DCC81_09020</name>
</gene>
<dbReference type="GO" id="GO:0006260">
    <property type="term" value="P:DNA replication"/>
    <property type="evidence" value="ECO:0007669"/>
    <property type="project" value="InterPro"/>
</dbReference>
<dbReference type="GO" id="GO:0003697">
    <property type="term" value="F:single-stranded DNA binding"/>
    <property type="evidence" value="ECO:0007669"/>
    <property type="project" value="InterPro"/>
</dbReference>
<dbReference type="Proteomes" id="UP000244450">
    <property type="component" value="Unassembled WGS sequence"/>
</dbReference>
<dbReference type="InterPro" id="IPR012340">
    <property type="entry name" value="NA-bd_OB-fold"/>
</dbReference>
<dbReference type="AlphaFoldDB" id="A0A2T7BPJ6"/>
<evidence type="ECO:0000256" key="1">
    <source>
        <dbReference type="ARBA" id="ARBA00023125"/>
    </source>
</evidence>
<dbReference type="PIRSF" id="PIRSF002070">
    <property type="entry name" value="SSB"/>
    <property type="match status" value="1"/>
</dbReference>
<dbReference type="Gene3D" id="2.40.50.140">
    <property type="entry name" value="Nucleic acid-binding proteins"/>
    <property type="match status" value="1"/>
</dbReference>
<comment type="caution">
    <text evidence="5">The sequence shown here is derived from an EMBL/GenBank/DDBJ whole genome shotgun (WGS) entry which is preliminary data.</text>
</comment>
<dbReference type="SUPFAM" id="SSF50249">
    <property type="entry name" value="Nucleic acid-binding proteins"/>
    <property type="match status" value="1"/>
</dbReference>
<proteinExistence type="predicted"/>
<evidence type="ECO:0000313" key="6">
    <source>
        <dbReference type="Proteomes" id="UP000244450"/>
    </source>
</evidence>
<evidence type="ECO:0000313" key="5">
    <source>
        <dbReference type="EMBL" id="PUZ29569.1"/>
    </source>
</evidence>
<dbReference type="Pfam" id="PF00436">
    <property type="entry name" value="SSB"/>
    <property type="match status" value="1"/>
</dbReference>
<dbReference type="OrthoDB" id="957856at2"/>
<sequence length="128" mass="14382">MIKLQMIGHLGKDALKGQVNGKSVLNFNVAHSEKYKNIQGQEVERTTWVECSYWEREALGPYLRKGVQVFIEGQPYLDQYVNKKGETATTLRMRVTNLQLLGKRDATAPLTPEPVSAEEAEAAADMPF</sequence>
<evidence type="ECO:0000256" key="4">
    <source>
        <dbReference type="SAM" id="MobiDB-lite"/>
    </source>
</evidence>
<dbReference type="CDD" id="cd04496">
    <property type="entry name" value="SSB_OBF"/>
    <property type="match status" value="1"/>
</dbReference>
<name>A0A2T7BPJ6_9BACT</name>
<evidence type="ECO:0000256" key="3">
    <source>
        <dbReference type="RuleBase" id="RU000524"/>
    </source>
</evidence>
<dbReference type="InterPro" id="IPR000424">
    <property type="entry name" value="Primosome_PriB/ssb"/>
</dbReference>
<keyword evidence="1 2" id="KW-0238">DNA-binding</keyword>
<reference evidence="5 6" key="1">
    <citation type="submission" date="2018-04" db="EMBL/GenBank/DDBJ databases">
        <title>Chitinophaga fuyangensis sp. nov., isolated from soil in a chemical factory.</title>
        <authorList>
            <person name="Chen K."/>
        </authorList>
    </citation>
    <scope>NUCLEOTIDE SEQUENCE [LARGE SCALE GENOMIC DNA]</scope>
    <source>
        <strain evidence="5 6">LY-1</strain>
    </source>
</reference>
<dbReference type="RefSeq" id="WP_108686205.1">
    <property type="nucleotide sequence ID" value="NZ_QCYK01000001.1"/>
</dbReference>
<accession>A0A2T7BPJ6</accession>
<dbReference type="NCBIfam" id="TIGR00621">
    <property type="entry name" value="ssb"/>
    <property type="match status" value="1"/>
</dbReference>
<dbReference type="InterPro" id="IPR011344">
    <property type="entry name" value="ssDNA-bd"/>
</dbReference>
<dbReference type="PROSITE" id="PS50935">
    <property type="entry name" value="SSB"/>
    <property type="match status" value="1"/>
</dbReference>
<evidence type="ECO:0000256" key="2">
    <source>
        <dbReference type="PIRNR" id="PIRNR002070"/>
    </source>
</evidence>
<organism evidence="5 6">
    <name type="scientific">Chitinophaga parva</name>
    <dbReference type="NCBI Taxonomy" id="2169414"/>
    <lineage>
        <taxon>Bacteria</taxon>
        <taxon>Pseudomonadati</taxon>
        <taxon>Bacteroidota</taxon>
        <taxon>Chitinophagia</taxon>
        <taxon>Chitinophagales</taxon>
        <taxon>Chitinophagaceae</taxon>
        <taxon>Chitinophaga</taxon>
    </lineage>
</organism>
<protein>
    <recommendedName>
        <fullName evidence="2 3">Single-stranded DNA-binding protein</fullName>
    </recommendedName>
</protein>
<keyword evidence="6" id="KW-1185">Reference proteome</keyword>
<dbReference type="EMBL" id="QCYK01000001">
    <property type="protein sequence ID" value="PUZ29569.1"/>
    <property type="molecule type" value="Genomic_DNA"/>
</dbReference>